<dbReference type="InterPro" id="IPR018620">
    <property type="entry name" value="Ubiquitin3-bd_protein_But2_C"/>
</dbReference>
<dbReference type="OrthoDB" id="2794441at2759"/>
<dbReference type="HOGENOM" id="CLU_960117_0_0_1"/>
<dbReference type="Pfam" id="PF09792">
    <property type="entry name" value="But2"/>
    <property type="match status" value="1"/>
</dbReference>
<feature type="transmembrane region" description="Helical" evidence="1">
    <location>
        <begin position="46"/>
        <end position="68"/>
    </location>
</feature>
<feature type="domain" description="Ubiquitin 3 binding protein But2 C-terminal" evidence="2">
    <location>
        <begin position="125"/>
        <end position="270"/>
    </location>
</feature>
<keyword evidence="4" id="KW-1185">Reference proteome</keyword>
<evidence type="ECO:0000256" key="1">
    <source>
        <dbReference type="SAM" id="Phobius"/>
    </source>
</evidence>
<gene>
    <name evidence="3" type="ORF">PHACADRAFT_253874</name>
</gene>
<organism evidence="3 4">
    <name type="scientific">Phanerochaete carnosa (strain HHB-10118-sp)</name>
    <name type="common">White-rot fungus</name>
    <name type="synonym">Peniophora carnosa</name>
    <dbReference type="NCBI Taxonomy" id="650164"/>
    <lineage>
        <taxon>Eukaryota</taxon>
        <taxon>Fungi</taxon>
        <taxon>Dikarya</taxon>
        <taxon>Basidiomycota</taxon>
        <taxon>Agaricomycotina</taxon>
        <taxon>Agaricomycetes</taxon>
        <taxon>Polyporales</taxon>
        <taxon>Phanerochaetaceae</taxon>
        <taxon>Phanerochaete</taxon>
    </lineage>
</organism>
<dbReference type="GeneID" id="18915902"/>
<dbReference type="EMBL" id="JH930471">
    <property type="protein sequence ID" value="EKM56646.1"/>
    <property type="molecule type" value="Genomic_DNA"/>
</dbReference>
<dbReference type="Proteomes" id="UP000008370">
    <property type="component" value="Unassembled WGS sequence"/>
</dbReference>
<name>K5V291_PHACS</name>
<keyword evidence="1" id="KW-0472">Membrane</keyword>
<protein>
    <recommendedName>
        <fullName evidence="2">Ubiquitin 3 binding protein But2 C-terminal domain-containing protein</fullName>
    </recommendedName>
</protein>
<dbReference type="AlphaFoldDB" id="K5V291"/>
<dbReference type="RefSeq" id="XP_007394487.1">
    <property type="nucleotide sequence ID" value="XM_007394425.1"/>
</dbReference>
<keyword evidence="1" id="KW-0812">Transmembrane</keyword>
<keyword evidence="1" id="KW-1133">Transmembrane helix</keyword>
<evidence type="ECO:0000313" key="4">
    <source>
        <dbReference type="Proteomes" id="UP000008370"/>
    </source>
</evidence>
<proteinExistence type="predicted"/>
<accession>K5V291</accession>
<evidence type="ECO:0000313" key="3">
    <source>
        <dbReference type="EMBL" id="EKM56646.1"/>
    </source>
</evidence>
<dbReference type="KEGG" id="pco:PHACADRAFT_253874"/>
<reference evidence="3 4" key="1">
    <citation type="journal article" date="2012" name="BMC Genomics">
        <title>Comparative genomics of the white-rot fungi, Phanerochaete carnosa and P. chrysosporium, to elucidate the genetic basis of the distinct wood types they colonize.</title>
        <authorList>
            <person name="Suzuki H."/>
            <person name="MacDonald J."/>
            <person name="Syed K."/>
            <person name="Salamov A."/>
            <person name="Hori C."/>
            <person name="Aerts A."/>
            <person name="Henrissat B."/>
            <person name="Wiebenga A."/>
            <person name="vanKuyk P.A."/>
            <person name="Barry K."/>
            <person name="Lindquist E."/>
            <person name="LaButti K."/>
            <person name="Lapidus A."/>
            <person name="Lucas S."/>
            <person name="Coutinho P."/>
            <person name="Gong Y."/>
            <person name="Samejima M."/>
            <person name="Mahadevan R."/>
            <person name="Abou-Zaid M."/>
            <person name="de Vries R.P."/>
            <person name="Igarashi K."/>
            <person name="Yadav J.S."/>
            <person name="Grigoriev I.V."/>
            <person name="Master E.R."/>
        </authorList>
    </citation>
    <scope>NUCLEOTIDE SEQUENCE [LARGE SCALE GENOMIC DNA]</scope>
    <source>
        <strain evidence="3 4">HHB-10118-sp</strain>
    </source>
</reference>
<evidence type="ECO:0000259" key="2">
    <source>
        <dbReference type="Pfam" id="PF09792"/>
    </source>
</evidence>
<sequence length="290" mass="31885">MHNDSSHEAIPLMTQGEYVHDSHQPFKLEEDQEELAPVRHRWSRSAVFLSLACFVTAFSLAFNSVTFVRSFRNNGVPEKLDISKLRRPSLYLGLERVPELLQHGSSSSSQAGPLSSPDVSGAGWPTRVARVNSAHPDSVFPQDGWVLLTERDHMIIEFATTPARAGQRCAIQAYFPGRRDLRDKLLTIERDDGVASEPVIHFTALSFSPVDLTNLTWSTRPSAVRLIDLPLTLNAAAFGSNQTTVLFPCPSHTPLRVEAMCAGGGCRLEYDASGSLVDVEPLLGIRLVPV</sequence>
<dbReference type="InParanoid" id="K5V291"/>